<evidence type="ECO:0000256" key="2">
    <source>
        <dbReference type="ARBA" id="ARBA00023002"/>
    </source>
</evidence>
<feature type="domain" description="Nitroreductase" evidence="3">
    <location>
        <begin position="10"/>
        <end position="218"/>
    </location>
</feature>
<sequence>MQIQDFDKIIQKRRSVRVYDETAPFDESVVKRGLDRAVLSPNSSNMQLWEFYWVKSQEVHDSLTKACMGQSAAKTANQLVVFVTRQDKWKERAKWNLANLEKQFEGKELTSRDKRAFDYYRKLMPLVYRYDPFGLNTLLRTIIVFFMGFSKPFLRIRNNGDQRVMTHKSCALAAQTFMMSLASEGYDTCPMEGFDSDLVKKILKLPSIAEITMIVACGIGKPEGIYSERLRVPNEKVIFEV</sequence>
<reference evidence="4 5" key="1">
    <citation type="submission" date="2018-05" db="EMBL/GenBank/DDBJ databases">
        <title>Genomic Encyclopedia of Archaeal and Bacterial Type Strains, Phase II (KMG-II): from individual species to whole genera.</title>
        <authorList>
            <person name="Goeker M."/>
        </authorList>
    </citation>
    <scope>NUCLEOTIDE SEQUENCE [LARGE SCALE GENOMIC DNA]</scope>
    <source>
        <strain evidence="4 5">DSM 22214</strain>
    </source>
</reference>
<organism evidence="4 5">
    <name type="scientific">Arcicella aurantiaca</name>
    <dbReference type="NCBI Taxonomy" id="591202"/>
    <lineage>
        <taxon>Bacteria</taxon>
        <taxon>Pseudomonadati</taxon>
        <taxon>Bacteroidota</taxon>
        <taxon>Cytophagia</taxon>
        <taxon>Cytophagales</taxon>
        <taxon>Flectobacillaceae</taxon>
        <taxon>Arcicella</taxon>
    </lineage>
</organism>
<keyword evidence="2" id="KW-0560">Oxidoreductase</keyword>
<dbReference type="PANTHER" id="PTHR43673:SF10">
    <property type="entry name" value="NADH DEHYDROGENASE_NAD(P)H NITROREDUCTASE XCC3605-RELATED"/>
    <property type="match status" value="1"/>
</dbReference>
<dbReference type="SUPFAM" id="SSF55469">
    <property type="entry name" value="FMN-dependent nitroreductase-like"/>
    <property type="match status" value="1"/>
</dbReference>
<dbReference type="Pfam" id="PF00881">
    <property type="entry name" value="Nitroreductase"/>
    <property type="match status" value="1"/>
</dbReference>
<gene>
    <name evidence="4" type="ORF">LV89_02589</name>
</gene>
<dbReference type="OrthoDB" id="9809288at2"/>
<accession>A0A316E9U1</accession>
<keyword evidence="5" id="KW-1185">Reference proteome</keyword>
<dbReference type="Gene3D" id="3.40.109.10">
    <property type="entry name" value="NADH Oxidase"/>
    <property type="match status" value="1"/>
</dbReference>
<dbReference type="PANTHER" id="PTHR43673">
    <property type="entry name" value="NAD(P)H NITROREDUCTASE YDGI-RELATED"/>
    <property type="match status" value="1"/>
</dbReference>
<dbReference type="InterPro" id="IPR029479">
    <property type="entry name" value="Nitroreductase"/>
</dbReference>
<dbReference type="EMBL" id="QGGO01000012">
    <property type="protein sequence ID" value="PWK26418.1"/>
    <property type="molecule type" value="Genomic_DNA"/>
</dbReference>
<evidence type="ECO:0000259" key="3">
    <source>
        <dbReference type="Pfam" id="PF00881"/>
    </source>
</evidence>
<dbReference type="Proteomes" id="UP000245489">
    <property type="component" value="Unassembled WGS sequence"/>
</dbReference>
<comment type="similarity">
    <text evidence="1">Belongs to the nitroreductase family.</text>
</comment>
<name>A0A316E9U1_9BACT</name>
<comment type="caution">
    <text evidence="4">The sequence shown here is derived from an EMBL/GenBank/DDBJ whole genome shotgun (WGS) entry which is preliminary data.</text>
</comment>
<proteinExistence type="inferred from homology"/>
<dbReference type="InterPro" id="IPR000415">
    <property type="entry name" value="Nitroreductase-like"/>
</dbReference>
<dbReference type="AlphaFoldDB" id="A0A316E9U1"/>
<dbReference type="RefSeq" id="WP_109743312.1">
    <property type="nucleotide sequence ID" value="NZ_QGGO01000012.1"/>
</dbReference>
<protein>
    <submittedName>
        <fullName evidence="4">Nitroreductase</fullName>
    </submittedName>
</protein>
<evidence type="ECO:0000313" key="4">
    <source>
        <dbReference type="EMBL" id="PWK26418.1"/>
    </source>
</evidence>
<evidence type="ECO:0000256" key="1">
    <source>
        <dbReference type="ARBA" id="ARBA00007118"/>
    </source>
</evidence>
<dbReference type="GO" id="GO:0016491">
    <property type="term" value="F:oxidoreductase activity"/>
    <property type="evidence" value="ECO:0007669"/>
    <property type="project" value="UniProtKB-KW"/>
</dbReference>
<evidence type="ECO:0000313" key="5">
    <source>
        <dbReference type="Proteomes" id="UP000245489"/>
    </source>
</evidence>